<dbReference type="CDD" id="cd00338">
    <property type="entry name" value="Ser_Recombinase"/>
    <property type="match status" value="1"/>
</dbReference>
<evidence type="ECO:0000256" key="2">
    <source>
        <dbReference type="ARBA" id="ARBA00023172"/>
    </source>
</evidence>
<dbReference type="InterPro" id="IPR025161">
    <property type="entry name" value="IS402-like_dom"/>
</dbReference>
<dbReference type="SMART" id="SM00857">
    <property type="entry name" value="Resolvase"/>
    <property type="match status" value="1"/>
</dbReference>
<dbReference type="Gene3D" id="3.40.50.1390">
    <property type="entry name" value="Resolvase, N-terminal catalytic domain"/>
    <property type="match status" value="1"/>
</dbReference>
<feature type="domain" description="Resolvase/invertase-type recombinase catalytic" evidence="5">
    <location>
        <begin position="1"/>
        <end position="149"/>
    </location>
</feature>
<name>A0A117PZM9_9ACTN</name>
<evidence type="ECO:0000259" key="5">
    <source>
        <dbReference type="PROSITE" id="PS51736"/>
    </source>
</evidence>
<dbReference type="InterPro" id="IPR006119">
    <property type="entry name" value="Resolv_N"/>
</dbReference>
<feature type="coiled-coil region" evidence="3">
    <location>
        <begin position="448"/>
        <end position="475"/>
    </location>
</feature>
<evidence type="ECO:0000256" key="1">
    <source>
        <dbReference type="ARBA" id="ARBA00023125"/>
    </source>
</evidence>
<organism evidence="6 7">
    <name type="scientific">Streptomyces yokosukanensis</name>
    <dbReference type="NCBI Taxonomy" id="67386"/>
    <lineage>
        <taxon>Bacteria</taxon>
        <taxon>Bacillati</taxon>
        <taxon>Actinomycetota</taxon>
        <taxon>Actinomycetes</taxon>
        <taxon>Kitasatosporales</taxon>
        <taxon>Streptomycetaceae</taxon>
        <taxon>Streptomyces</taxon>
    </lineage>
</organism>
<dbReference type="PANTHER" id="PTHR30461:SF2">
    <property type="entry name" value="SERINE RECOMBINASE PINE-RELATED"/>
    <property type="match status" value="1"/>
</dbReference>
<dbReference type="Pfam" id="PF13408">
    <property type="entry name" value="Zn_ribbon_recom"/>
    <property type="match status" value="1"/>
</dbReference>
<evidence type="ECO:0000256" key="3">
    <source>
        <dbReference type="SAM" id="Coils"/>
    </source>
</evidence>
<dbReference type="STRING" id="67386.AQI95_33935"/>
<dbReference type="InterPro" id="IPR038109">
    <property type="entry name" value="DNA_bind_recomb_sf"/>
</dbReference>
<dbReference type="InterPro" id="IPR050639">
    <property type="entry name" value="SSR_resolvase"/>
</dbReference>
<feature type="region of interest" description="Disordered" evidence="4">
    <location>
        <begin position="112"/>
        <end position="148"/>
    </location>
</feature>
<dbReference type="PANTHER" id="PTHR30461">
    <property type="entry name" value="DNA-INVERTASE FROM LAMBDOID PROPHAGE"/>
    <property type="match status" value="1"/>
</dbReference>
<keyword evidence="3" id="KW-0175">Coiled coil</keyword>
<gene>
    <name evidence="6" type="ORF">AQI95_33935</name>
</gene>
<dbReference type="GO" id="GO:0003677">
    <property type="term" value="F:DNA binding"/>
    <property type="evidence" value="ECO:0007669"/>
    <property type="project" value="UniProtKB-KW"/>
</dbReference>
<evidence type="ECO:0000313" key="6">
    <source>
        <dbReference type="EMBL" id="KUN00749.1"/>
    </source>
</evidence>
<accession>A0A117PZM9</accession>
<keyword evidence="7" id="KW-1185">Reference proteome</keyword>
<dbReference type="AlphaFoldDB" id="A0A117PZM9"/>
<feature type="region of interest" description="Disordered" evidence="4">
    <location>
        <begin position="655"/>
        <end position="675"/>
    </location>
</feature>
<reference evidence="6 7" key="1">
    <citation type="submission" date="2015-10" db="EMBL/GenBank/DDBJ databases">
        <title>Draft genome sequence of Streptomyces yokosukanensis DSM 40224, type strain for the species Streptomyces yokosukanensis.</title>
        <authorList>
            <person name="Ruckert C."/>
            <person name="Winkler A."/>
            <person name="Kalinowski J."/>
            <person name="Kampfer P."/>
            <person name="Glaeser S."/>
        </authorList>
    </citation>
    <scope>NUCLEOTIDE SEQUENCE [LARGE SCALE GENOMIC DNA]</scope>
    <source>
        <strain evidence="6 7">DSM 40224</strain>
    </source>
</reference>
<dbReference type="EMBL" id="LMWN01000047">
    <property type="protein sequence ID" value="KUN00749.1"/>
    <property type="molecule type" value="Genomic_DNA"/>
</dbReference>
<comment type="caution">
    <text evidence="6">The sequence shown here is derived from an EMBL/GenBank/DDBJ whole genome shotgun (WGS) entry which is preliminary data.</text>
</comment>
<feature type="compositionally biased region" description="Basic and acidic residues" evidence="4">
    <location>
        <begin position="122"/>
        <end position="148"/>
    </location>
</feature>
<protein>
    <recommendedName>
        <fullName evidence="5">Resolvase/invertase-type recombinase catalytic domain-containing protein</fullName>
    </recommendedName>
</protein>
<dbReference type="InterPro" id="IPR025827">
    <property type="entry name" value="Zn_ribbon_recom_dom"/>
</dbReference>
<dbReference type="Pfam" id="PF00239">
    <property type="entry name" value="Resolvase"/>
    <property type="match status" value="1"/>
</dbReference>
<dbReference type="GO" id="GO:0000150">
    <property type="term" value="F:DNA strand exchange activity"/>
    <property type="evidence" value="ECO:0007669"/>
    <property type="project" value="InterPro"/>
</dbReference>
<dbReference type="PROSITE" id="PS51736">
    <property type="entry name" value="RECOMBINASES_3"/>
    <property type="match status" value="1"/>
</dbReference>
<evidence type="ECO:0000313" key="7">
    <source>
        <dbReference type="Proteomes" id="UP000053127"/>
    </source>
</evidence>
<proteinExistence type="predicted"/>
<dbReference type="SUPFAM" id="SSF53041">
    <property type="entry name" value="Resolvase-like"/>
    <property type="match status" value="1"/>
</dbReference>
<dbReference type="Pfam" id="PF13340">
    <property type="entry name" value="DUF4096"/>
    <property type="match status" value="1"/>
</dbReference>
<dbReference type="InterPro" id="IPR036162">
    <property type="entry name" value="Resolvase-like_N_sf"/>
</dbReference>
<dbReference type="OrthoDB" id="4546548at2"/>
<keyword evidence="1" id="KW-0238">DNA-binding</keyword>
<keyword evidence="2" id="KW-0233">DNA recombination</keyword>
<dbReference type="Gene3D" id="3.90.1750.20">
    <property type="entry name" value="Putative Large Serine Recombinase, Chain B, Domain 2"/>
    <property type="match status" value="1"/>
</dbReference>
<dbReference type="Proteomes" id="UP000053127">
    <property type="component" value="Unassembled WGS sequence"/>
</dbReference>
<evidence type="ECO:0000256" key="4">
    <source>
        <dbReference type="SAM" id="MobiDB-lite"/>
    </source>
</evidence>
<sequence>MDYLRVSTEDQAKGYGIAYTGKKTAKYIEAKGWSHAGTYADEGFSGSLEAHKRKDLSRLMRDARTEPRPFDVVVVYEERAIGRRGRAFWPWVWELEDLGVFVAVVKDDYDNTSPTGRSKMRKGADYAEDEREKIRDRTQGGLQEKAEEGGYTGGTVPFGWRIQDQGKKGESRLVLDVYQEQDVPKGEAITLRRARYLLVHELKNWTQAAVALNAEGMLTLSGVPWSRENLRARVMSRAVLEGVQVFRDPRSKDARSGRGTKVDRNGNPVFGATVVIELDEVFTKEEVQELKEAAARIGAQRALRRRSHVYPLSKRIVSRCGAHYVGQLQTTTDRRKYTCSGKQVRHPGSPACGCSQIDAQRIEEEVWRRISKLLKNRKALMELAREWADVTLGARSGQADRIEELDSQIVVQEKAIATVMSVTAVQAARQGLDQDAAVQLVTQATAPMNAELGQLSKLREEAVAWQRETGAAERRARDLCALAERARAQMPLMSDEDRADVIDLIDVKVTLQSPVPVRKGRSGCAVGAWFKERRLRIPAEVSDQAWVLIQPIVTRTGRGSGKSTELPVRDAVEAILWKARSAKQWSEAASRMNHGVGKSLMSRWTRWNADGTWERVVEVLAGFQTIPVVPVPEPSKEPPLPDMLVEGVVEPRLFLTDDDEDGDGETRDGTVASSTTMSWHAAMTVSAMPGCPSRRATPGFGSLSS</sequence>